<protein>
    <submittedName>
        <fullName evidence="7">Flavocytochrome C</fullName>
    </submittedName>
</protein>
<gene>
    <name evidence="7" type="ORF">Y5W_00051</name>
</gene>
<comment type="cofactor">
    <cofactor evidence="1">
        <name>FAD</name>
        <dbReference type="ChEBI" id="CHEBI:57692"/>
    </cofactor>
</comment>
<keyword evidence="8" id="KW-1185">Reference proteome</keyword>
<evidence type="ECO:0000256" key="3">
    <source>
        <dbReference type="ARBA" id="ARBA00022827"/>
    </source>
</evidence>
<dbReference type="InterPro" id="IPR036188">
    <property type="entry name" value="FAD/NAD-bd_sf"/>
</dbReference>
<evidence type="ECO:0000256" key="2">
    <source>
        <dbReference type="ARBA" id="ARBA00022630"/>
    </source>
</evidence>
<dbReference type="PANTHER" id="PTHR43400:SF7">
    <property type="entry name" value="FAD-DEPENDENT OXIDOREDUCTASE 2 FAD BINDING DOMAIN-CONTAINING PROTEIN"/>
    <property type="match status" value="1"/>
</dbReference>
<organism evidence="7 8">
    <name type="scientific">Alloalcanivorax profundimaris</name>
    <dbReference type="NCBI Taxonomy" id="2735259"/>
    <lineage>
        <taxon>Bacteria</taxon>
        <taxon>Pseudomonadati</taxon>
        <taxon>Pseudomonadota</taxon>
        <taxon>Gammaproteobacteria</taxon>
        <taxon>Oceanospirillales</taxon>
        <taxon>Alcanivoracaceae</taxon>
        <taxon>Alloalcanivorax</taxon>
    </lineage>
</organism>
<keyword evidence="4 5" id="KW-0560">Oxidoreductase</keyword>
<accession>A0ABS0AMA5</accession>
<keyword evidence="3 5" id="KW-0274">FAD</keyword>
<dbReference type="Gene3D" id="3.50.50.60">
    <property type="entry name" value="FAD/NAD(P)-binding domain"/>
    <property type="match status" value="1"/>
</dbReference>
<dbReference type="PRINTS" id="PR00411">
    <property type="entry name" value="PNDRDTASEI"/>
</dbReference>
<dbReference type="PANTHER" id="PTHR43400">
    <property type="entry name" value="FUMARATE REDUCTASE"/>
    <property type="match status" value="1"/>
</dbReference>
<evidence type="ECO:0000313" key="7">
    <source>
        <dbReference type="EMBL" id="MBF5054757.1"/>
    </source>
</evidence>
<proteinExistence type="inferred from homology"/>
<evidence type="ECO:0000259" key="6">
    <source>
        <dbReference type="Pfam" id="PF00890"/>
    </source>
</evidence>
<dbReference type="RefSeq" id="WP_194863739.1">
    <property type="nucleotide sequence ID" value="NZ_ARXX01000001.1"/>
</dbReference>
<sequence length="523" mass="55094">MSNKQTHRFQALTRRQLLKAGGASMLGGLALGAAGLSRQARAEAMPGEMPAKWDEEVDVVVVGSGFAGLAAAHEAAKAGASVALLEKMRTPGGNSIISGGVIAAAGSPLQAEQGIQDSPDSLYEDMLKAGLYLNQPELARIVADKSVETVQWTIDELGVEYSGLSHMGGHAVPRSYSVASGSGAGIIEPQLARLKEMGVAPRTGMLLKRLLRDDDGRVKGVIAHSGFRHPDLESGTPVAIKARRAVVMASGGFGADPVFRALQDPRLGGDLDTTNQPGATAEALRAALQAGCILVQPSWIQLGPWTSPDERGFGMAPHFVQGVTASYGLWVDTRTGKRFVNELADRKTRADAILAAGNRTIAFADAKGYGKGTMDTSKQRLGRMKRSGALMEYGSLEELARAHDIPVGELKATVKAFNESVDAGKDSEFGRYMAANVDKIDTPPYYVMRLSPKIHHTMGGCAINTRAQALDVLSNAPITGLYVVGEASGGVHGASRLGSCAYTDCLTFGRIAGRNAAAQERWG</sequence>
<dbReference type="InterPro" id="IPR027477">
    <property type="entry name" value="Succ_DH/fumarate_Rdtase_cat_sf"/>
</dbReference>
<dbReference type="Gene3D" id="3.90.700.10">
    <property type="entry name" value="Succinate dehydrogenase/fumarate reductase flavoprotein, catalytic domain"/>
    <property type="match status" value="1"/>
</dbReference>
<dbReference type="InterPro" id="IPR010960">
    <property type="entry name" value="Flavocytochrome_c"/>
</dbReference>
<name>A0ABS0AMA5_9GAMM</name>
<dbReference type="SUPFAM" id="SSF51905">
    <property type="entry name" value="FAD/NAD(P)-binding domain"/>
    <property type="match status" value="1"/>
</dbReference>
<evidence type="ECO:0000313" key="8">
    <source>
        <dbReference type="Proteomes" id="UP000662703"/>
    </source>
</evidence>
<dbReference type="InterPro" id="IPR050315">
    <property type="entry name" value="FAD-oxidoreductase_2"/>
</dbReference>
<dbReference type="InterPro" id="IPR003953">
    <property type="entry name" value="FAD-dep_OxRdtase_2_FAD-bd"/>
</dbReference>
<evidence type="ECO:0000256" key="5">
    <source>
        <dbReference type="RuleBase" id="RU366062"/>
    </source>
</evidence>
<dbReference type="NCBIfam" id="TIGR01813">
    <property type="entry name" value="flavo_cyto_c"/>
    <property type="match status" value="1"/>
</dbReference>
<feature type="domain" description="FAD-dependent oxidoreductase 2 FAD-binding" evidence="6">
    <location>
        <begin position="58"/>
        <end position="500"/>
    </location>
</feature>
<dbReference type="SUPFAM" id="SSF56425">
    <property type="entry name" value="Succinate dehydrogenase/fumarate reductase flavoprotein, catalytic domain"/>
    <property type="match status" value="1"/>
</dbReference>
<reference evidence="7 8" key="1">
    <citation type="submission" date="2012-09" db="EMBL/GenBank/DDBJ databases">
        <title>Genome Sequence of alkane-degrading Bacterium Alcanivorax sp. 521-1.</title>
        <authorList>
            <person name="Lai Q."/>
            <person name="Shao Z."/>
        </authorList>
    </citation>
    <scope>NUCLEOTIDE SEQUENCE [LARGE SCALE GENOMIC DNA]</scope>
    <source>
        <strain evidence="7 8">521-1</strain>
    </source>
</reference>
<dbReference type="InterPro" id="IPR006311">
    <property type="entry name" value="TAT_signal"/>
</dbReference>
<comment type="caution">
    <text evidence="7">The sequence shown here is derived from an EMBL/GenBank/DDBJ whole genome shotgun (WGS) entry which is preliminary data.</text>
</comment>
<comment type="similarity">
    <text evidence="5">Belongs to the FAD-dependent oxidoreductase 2 family. FRD/SDH subfamily.</text>
</comment>
<dbReference type="Pfam" id="PF00890">
    <property type="entry name" value="FAD_binding_2"/>
    <property type="match status" value="1"/>
</dbReference>
<dbReference type="PROSITE" id="PS51318">
    <property type="entry name" value="TAT"/>
    <property type="match status" value="1"/>
</dbReference>
<evidence type="ECO:0000256" key="4">
    <source>
        <dbReference type="ARBA" id="ARBA00023002"/>
    </source>
</evidence>
<evidence type="ECO:0000256" key="1">
    <source>
        <dbReference type="ARBA" id="ARBA00001974"/>
    </source>
</evidence>
<dbReference type="Proteomes" id="UP000662703">
    <property type="component" value="Unassembled WGS sequence"/>
</dbReference>
<dbReference type="EMBL" id="ARXX01000001">
    <property type="protein sequence ID" value="MBF5054757.1"/>
    <property type="molecule type" value="Genomic_DNA"/>
</dbReference>
<keyword evidence="2 5" id="KW-0285">Flavoprotein</keyword>